<dbReference type="AlphaFoldDB" id="A0A841Q124"/>
<dbReference type="FunFam" id="1.10.3730.20:FF:000001">
    <property type="entry name" value="Quaternary ammonium compound resistance transporter SugE"/>
    <property type="match status" value="1"/>
</dbReference>
<comment type="similarity">
    <text evidence="7">Belongs to the drug/metabolite transporter (DMT) superfamily. Small multidrug resistance (SMR) (TC 2.A.7.1) family.</text>
</comment>
<dbReference type="SUPFAM" id="SSF103481">
    <property type="entry name" value="Multidrug resistance efflux transporter EmrE"/>
    <property type="match status" value="1"/>
</dbReference>
<keyword evidence="5 8" id="KW-1133">Transmembrane helix</keyword>
<feature type="transmembrane region" description="Helical" evidence="8">
    <location>
        <begin position="57"/>
        <end position="78"/>
    </location>
</feature>
<organism evidence="9 10">
    <name type="scientific">Geomicrobium halophilum</name>
    <dbReference type="NCBI Taxonomy" id="549000"/>
    <lineage>
        <taxon>Bacteria</taxon>
        <taxon>Bacillati</taxon>
        <taxon>Bacillota</taxon>
        <taxon>Bacilli</taxon>
        <taxon>Bacillales</taxon>
        <taxon>Geomicrobium</taxon>
    </lineage>
</organism>
<reference evidence="9 10" key="1">
    <citation type="submission" date="2020-08" db="EMBL/GenBank/DDBJ databases">
        <title>Genomic Encyclopedia of Type Strains, Phase IV (KMG-IV): sequencing the most valuable type-strain genomes for metagenomic binning, comparative biology and taxonomic classification.</title>
        <authorList>
            <person name="Goeker M."/>
        </authorList>
    </citation>
    <scope>NUCLEOTIDE SEQUENCE [LARGE SCALE GENOMIC DNA]</scope>
    <source>
        <strain evidence="9 10">DSM 21769</strain>
    </source>
</reference>
<keyword evidence="3" id="KW-1003">Cell membrane</keyword>
<dbReference type="GO" id="GO:0022857">
    <property type="term" value="F:transmembrane transporter activity"/>
    <property type="evidence" value="ECO:0007669"/>
    <property type="project" value="InterPro"/>
</dbReference>
<dbReference type="RefSeq" id="WP_184405292.1">
    <property type="nucleotide sequence ID" value="NZ_JACHHJ010000005.1"/>
</dbReference>
<evidence type="ECO:0000256" key="4">
    <source>
        <dbReference type="ARBA" id="ARBA00022692"/>
    </source>
</evidence>
<comment type="caution">
    <text evidence="9">The sequence shown here is derived from an EMBL/GenBank/DDBJ whole genome shotgun (WGS) entry which is preliminary data.</text>
</comment>
<dbReference type="PANTHER" id="PTHR30561">
    <property type="entry name" value="SMR FAMILY PROTON-DEPENDENT DRUG EFFLUX TRANSPORTER SUGE"/>
    <property type="match status" value="1"/>
</dbReference>
<dbReference type="PANTHER" id="PTHR30561:SF0">
    <property type="entry name" value="GUANIDINIUM EXPORTER"/>
    <property type="match status" value="1"/>
</dbReference>
<dbReference type="EMBL" id="JACHHJ010000005">
    <property type="protein sequence ID" value="MBB6451235.1"/>
    <property type="molecule type" value="Genomic_DNA"/>
</dbReference>
<protein>
    <submittedName>
        <fullName evidence="9">Paired small multidrug resistance pump</fullName>
    </submittedName>
</protein>
<proteinExistence type="inferred from homology"/>
<dbReference type="InterPro" id="IPR037185">
    <property type="entry name" value="EmrE-like"/>
</dbReference>
<dbReference type="GO" id="GO:0005886">
    <property type="term" value="C:plasma membrane"/>
    <property type="evidence" value="ECO:0007669"/>
    <property type="project" value="UniProtKB-SubCell"/>
</dbReference>
<dbReference type="Pfam" id="PF00893">
    <property type="entry name" value="Multi_Drug_Res"/>
    <property type="match status" value="1"/>
</dbReference>
<keyword evidence="6 8" id="KW-0472">Membrane</keyword>
<evidence type="ECO:0000313" key="10">
    <source>
        <dbReference type="Proteomes" id="UP000568839"/>
    </source>
</evidence>
<sequence length="105" mass="11213">MSWLVLIIAGLFEVVGVTGIQKIAKGKKRTGFIFLIGGFIISFTLLSIAMEAIPLGVAYAVWTGMGTVGSAIVGMIFYNESTDRLRLVFMGMVITAVVGLRLVSP</sequence>
<evidence type="ECO:0000313" key="9">
    <source>
        <dbReference type="EMBL" id="MBB6451235.1"/>
    </source>
</evidence>
<keyword evidence="10" id="KW-1185">Reference proteome</keyword>
<dbReference type="InterPro" id="IPR045324">
    <property type="entry name" value="Small_multidrug_res"/>
</dbReference>
<comment type="subcellular location">
    <subcellularLocation>
        <location evidence="1 7">Cell membrane</location>
        <topology evidence="1 7">Multi-pass membrane protein</topology>
    </subcellularLocation>
</comment>
<gene>
    <name evidence="9" type="ORF">HNR44_003229</name>
</gene>
<evidence type="ECO:0000256" key="1">
    <source>
        <dbReference type="ARBA" id="ARBA00004651"/>
    </source>
</evidence>
<evidence type="ECO:0000256" key="2">
    <source>
        <dbReference type="ARBA" id="ARBA00022448"/>
    </source>
</evidence>
<evidence type="ECO:0000256" key="5">
    <source>
        <dbReference type="ARBA" id="ARBA00022989"/>
    </source>
</evidence>
<dbReference type="InterPro" id="IPR000390">
    <property type="entry name" value="Small_drug/metabolite_transptr"/>
</dbReference>
<feature type="transmembrane region" description="Helical" evidence="8">
    <location>
        <begin position="84"/>
        <end position="103"/>
    </location>
</feature>
<evidence type="ECO:0000256" key="3">
    <source>
        <dbReference type="ARBA" id="ARBA00022475"/>
    </source>
</evidence>
<keyword evidence="2" id="KW-0813">Transport</keyword>
<name>A0A841Q124_9BACL</name>
<dbReference type="Gene3D" id="1.10.3730.20">
    <property type="match status" value="1"/>
</dbReference>
<feature type="transmembrane region" description="Helical" evidence="8">
    <location>
        <begin position="32"/>
        <end position="50"/>
    </location>
</feature>
<dbReference type="Proteomes" id="UP000568839">
    <property type="component" value="Unassembled WGS sequence"/>
</dbReference>
<keyword evidence="4 7" id="KW-0812">Transmembrane</keyword>
<evidence type="ECO:0000256" key="8">
    <source>
        <dbReference type="SAM" id="Phobius"/>
    </source>
</evidence>
<evidence type="ECO:0000256" key="6">
    <source>
        <dbReference type="ARBA" id="ARBA00023136"/>
    </source>
</evidence>
<evidence type="ECO:0000256" key="7">
    <source>
        <dbReference type="RuleBase" id="RU003942"/>
    </source>
</evidence>
<accession>A0A841Q124</accession>